<evidence type="ECO:0000313" key="2">
    <source>
        <dbReference type="Proteomes" id="UP001596050"/>
    </source>
</evidence>
<evidence type="ECO:0000313" key="1">
    <source>
        <dbReference type="EMBL" id="MFC5461403.1"/>
    </source>
</evidence>
<proteinExistence type="predicted"/>
<comment type="caution">
    <text evidence="1">The sequence shown here is derived from an EMBL/GenBank/DDBJ whole genome shotgun (WGS) entry which is preliminary data.</text>
</comment>
<name>A0ABW0L6E2_9BURK</name>
<dbReference type="EMBL" id="JBHSMU010000015">
    <property type="protein sequence ID" value="MFC5461403.1"/>
    <property type="molecule type" value="Genomic_DNA"/>
</dbReference>
<keyword evidence="2" id="KW-1185">Reference proteome</keyword>
<dbReference type="Proteomes" id="UP001596050">
    <property type="component" value="Unassembled WGS sequence"/>
</dbReference>
<dbReference type="RefSeq" id="WP_379784848.1">
    <property type="nucleotide sequence ID" value="NZ_JBHSMU010000015.1"/>
</dbReference>
<reference evidence="2" key="1">
    <citation type="journal article" date="2019" name="Int. J. Syst. Evol. Microbiol.">
        <title>The Global Catalogue of Microorganisms (GCM) 10K type strain sequencing project: providing services to taxonomists for standard genome sequencing and annotation.</title>
        <authorList>
            <consortium name="The Broad Institute Genomics Platform"/>
            <consortium name="The Broad Institute Genome Sequencing Center for Infectious Disease"/>
            <person name="Wu L."/>
            <person name="Ma J."/>
        </authorList>
    </citation>
    <scope>NUCLEOTIDE SEQUENCE [LARGE SCALE GENOMIC DNA]</scope>
    <source>
        <strain evidence="2">KACC 12649</strain>
    </source>
</reference>
<accession>A0ABW0L6E2</accession>
<gene>
    <name evidence="1" type="ORF">ACFPN5_16455</name>
</gene>
<protein>
    <submittedName>
        <fullName evidence="1">Uncharacterized protein</fullName>
    </submittedName>
</protein>
<organism evidence="1 2">
    <name type="scientific">Massilia niabensis</name>
    <dbReference type="NCBI Taxonomy" id="544910"/>
    <lineage>
        <taxon>Bacteria</taxon>
        <taxon>Pseudomonadati</taxon>
        <taxon>Pseudomonadota</taxon>
        <taxon>Betaproteobacteria</taxon>
        <taxon>Burkholderiales</taxon>
        <taxon>Oxalobacteraceae</taxon>
        <taxon>Telluria group</taxon>
        <taxon>Massilia</taxon>
    </lineage>
</organism>
<sequence>MPTLTGGAGSEPDAGSQGGEIFFAVSVSCASRAAVTLSIARIEGVMACEGTRVLGATVPSWGSGLVLARAGKALEARCELSGTLQAAANTAVSGLVGDAGSCTAHPGSPAHTAATTSGMFMVSSIDMPF</sequence>